<protein>
    <recommendedName>
        <fullName evidence="3">F-box domain-containing protein</fullName>
    </recommendedName>
</protein>
<gene>
    <name evidence="1" type="ORF">BDZ94DRAFT_237462</name>
</gene>
<dbReference type="AlphaFoldDB" id="A0A9P5XTA7"/>
<comment type="caution">
    <text evidence="1">The sequence shown here is derived from an EMBL/GenBank/DDBJ whole genome shotgun (WGS) entry which is preliminary data.</text>
</comment>
<dbReference type="EMBL" id="MU150376">
    <property type="protein sequence ID" value="KAF9457322.1"/>
    <property type="molecule type" value="Genomic_DNA"/>
</dbReference>
<evidence type="ECO:0008006" key="3">
    <source>
        <dbReference type="Google" id="ProtNLM"/>
    </source>
</evidence>
<proteinExistence type="predicted"/>
<evidence type="ECO:0000313" key="2">
    <source>
        <dbReference type="Proteomes" id="UP000807353"/>
    </source>
</evidence>
<dbReference type="OrthoDB" id="3061285at2759"/>
<name>A0A9P5XTA7_9AGAR</name>
<dbReference type="Gene3D" id="3.80.10.10">
    <property type="entry name" value="Ribonuclease Inhibitor"/>
    <property type="match status" value="1"/>
</dbReference>
<accession>A0A9P5XTA7</accession>
<dbReference type="SUPFAM" id="SSF52047">
    <property type="entry name" value="RNI-like"/>
    <property type="match status" value="1"/>
</dbReference>
<sequence length="548" mass="62912">MILVVKHRRLQGFIVSLGYPTSLNRIIRMEPITSTPIFQDRAQLSLPKNNLNGPLPDVQQREIQVIIDGLQGEKRLINAEIGRIRPVMDNLYLQLKAKNDRISTLRGMVSPLKHFPNELISQVFEDYNVDLPQPPWLLGHICSRWREVALSTPNLWSSITVQLRDTFPRYSNFDKEKVLFTRSAKGLVSCTLVLSRPTPSIYYFLPLFIKHANHIRHLILDSVDAFLPLLTLAETVTLYSLEELDLNFFPQGSGMIFAITRAGEEPRYNSINLFKSTPHLRRVTIRTGGYDQWDFPNIIPLQLPWGQLTHLFLSPYLDIQYTLLSTVLQLCKNLSHCRFHIPPDDRFPTLFTPIELQNLEVLEIMHGYRPEIEHASNFLQYLLLPSLKRLILTSHDGIAALWPLNDISELILKSACNIKVFHARSFLGQDSALPLLNNMPSLTELLIQGITPLPVILGRMAHDDFLPHLKYIECRSYVVFDDTPEEIIEALGDEGFMETPSDFVPPLSVHIVTTGEEFMRPQLDSLQRNQLNVNIEKVDKLYEKECEL</sequence>
<dbReference type="InterPro" id="IPR032675">
    <property type="entry name" value="LRR_dom_sf"/>
</dbReference>
<evidence type="ECO:0000313" key="1">
    <source>
        <dbReference type="EMBL" id="KAF9457322.1"/>
    </source>
</evidence>
<dbReference type="Proteomes" id="UP000807353">
    <property type="component" value="Unassembled WGS sequence"/>
</dbReference>
<keyword evidence="2" id="KW-1185">Reference proteome</keyword>
<organism evidence="1 2">
    <name type="scientific">Collybia nuda</name>
    <dbReference type="NCBI Taxonomy" id="64659"/>
    <lineage>
        <taxon>Eukaryota</taxon>
        <taxon>Fungi</taxon>
        <taxon>Dikarya</taxon>
        <taxon>Basidiomycota</taxon>
        <taxon>Agaricomycotina</taxon>
        <taxon>Agaricomycetes</taxon>
        <taxon>Agaricomycetidae</taxon>
        <taxon>Agaricales</taxon>
        <taxon>Tricholomatineae</taxon>
        <taxon>Clitocybaceae</taxon>
        <taxon>Collybia</taxon>
    </lineage>
</organism>
<reference evidence="1" key="1">
    <citation type="submission" date="2020-11" db="EMBL/GenBank/DDBJ databases">
        <authorList>
            <consortium name="DOE Joint Genome Institute"/>
            <person name="Ahrendt S."/>
            <person name="Riley R."/>
            <person name="Andreopoulos W."/>
            <person name="Labutti K."/>
            <person name="Pangilinan J."/>
            <person name="Ruiz-Duenas F.J."/>
            <person name="Barrasa J.M."/>
            <person name="Sanchez-Garcia M."/>
            <person name="Camarero S."/>
            <person name="Miyauchi S."/>
            <person name="Serrano A."/>
            <person name="Linde D."/>
            <person name="Babiker R."/>
            <person name="Drula E."/>
            <person name="Ayuso-Fernandez I."/>
            <person name="Pacheco R."/>
            <person name="Padilla G."/>
            <person name="Ferreira P."/>
            <person name="Barriuso J."/>
            <person name="Kellner H."/>
            <person name="Castanera R."/>
            <person name="Alfaro M."/>
            <person name="Ramirez L."/>
            <person name="Pisabarro A.G."/>
            <person name="Kuo A."/>
            <person name="Tritt A."/>
            <person name="Lipzen A."/>
            <person name="He G."/>
            <person name="Yan M."/>
            <person name="Ng V."/>
            <person name="Cullen D."/>
            <person name="Martin F."/>
            <person name="Rosso M.-N."/>
            <person name="Henrissat B."/>
            <person name="Hibbett D."/>
            <person name="Martinez A.T."/>
            <person name="Grigoriev I.V."/>
        </authorList>
    </citation>
    <scope>NUCLEOTIDE SEQUENCE</scope>
    <source>
        <strain evidence="1">CBS 247.69</strain>
    </source>
</reference>